<dbReference type="EMBL" id="JBBNFM010000006">
    <property type="protein sequence ID" value="MEQ2454269.1"/>
    <property type="molecule type" value="Genomic_DNA"/>
</dbReference>
<dbReference type="InterPro" id="IPR021729">
    <property type="entry name" value="DUF3298"/>
</dbReference>
<dbReference type="Pfam" id="PF11738">
    <property type="entry name" value="DUF3298"/>
    <property type="match status" value="1"/>
</dbReference>
<reference evidence="5 6" key="1">
    <citation type="submission" date="2024-04" db="EMBL/GenBank/DDBJ databases">
        <title>Human intestinal bacterial collection.</title>
        <authorList>
            <person name="Pauvert C."/>
            <person name="Hitch T.C.A."/>
            <person name="Clavel T."/>
        </authorList>
    </citation>
    <scope>NUCLEOTIDE SEQUENCE [LARGE SCALE GENOMIC DNA]</scope>
    <source>
        <strain evidence="5 6">CLA-AA-H141</strain>
    </source>
</reference>
<dbReference type="InterPro" id="IPR025303">
    <property type="entry name" value="PdaC"/>
</dbReference>
<evidence type="ECO:0000256" key="2">
    <source>
        <dbReference type="SAM" id="Phobius"/>
    </source>
</evidence>
<keyword evidence="2" id="KW-1133">Transmembrane helix</keyword>
<keyword evidence="2" id="KW-0812">Transmembrane</keyword>
<evidence type="ECO:0000313" key="6">
    <source>
        <dbReference type="Proteomes" id="UP001482186"/>
    </source>
</evidence>
<evidence type="ECO:0000313" key="5">
    <source>
        <dbReference type="EMBL" id="MEQ2454269.1"/>
    </source>
</evidence>
<gene>
    <name evidence="5" type="ORF">AAAT04_09495</name>
</gene>
<proteinExistence type="predicted"/>
<dbReference type="Gene3D" id="3.30.565.40">
    <property type="entry name" value="Fervidobacterium nodosum Rt17-B1 like"/>
    <property type="match status" value="1"/>
</dbReference>
<dbReference type="Gene3D" id="3.90.640.20">
    <property type="entry name" value="Heat-shock cognate protein, ATPase"/>
    <property type="match status" value="1"/>
</dbReference>
<keyword evidence="2" id="KW-0472">Membrane</keyword>
<dbReference type="Pfam" id="PF13739">
    <property type="entry name" value="PdaC"/>
    <property type="match status" value="1"/>
</dbReference>
<feature type="coiled-coil region" evidence="1">
    <location>
        <begin position="121"/>
        <end position="157"/>
    </location>
</feature>
<accession>A0ABV1EJJ2</accession>
<feature type="domain" description="DUF3298" evidence="3">
    <location>
        <begin position="212"/>
        <end position="292"/>
    </location>
</feature>
<keyword evidence="6" id="KW-1185">Reference proteome</keyword>
<dbReference type="InterPro" id="IPR037126">
    <property type="entry name" value="PdaC/RsiV-like_sf"/>
</dbReference>
<evidence type="ECO:0000256" key="1">
    <source>
        <dbReference type="SAM" id="Coils"/>
    </source>
</evidence>
<keyword evidence="1" id="KW-0175">Coiled coil</keyword>
<sequence>MMKFNKEEYENIKIPEQLNSIVQDAIEEGLTTESTGMSDQKPVNIYTRQKKHILRYAGEAVAAMFLIFVVLLNVSPTFAKAAADTPFIGPVCQVFTFREYEYADEAKYVNVKVPQLNNTGNSELEKRVNREIAKMINQEVEASKKRAEEEYNAYILTGGDPKNFIPYDIVIDYEVKCLDEHYVSFVISENETRATGYYQMFYYNIDLDTGKDITLKEWFGSNYKKIIADEVQKQINTWDDEKKFYLWEDLDLEDLINEDTQFYINDKDQVVVFFNKYELGAGAMGTPEFIIDVSK</sequence>
<comment type="caution">
    <text evidence="5">The sequence shown here is derived from an EMBL/GenBank/DDBJ whole genome shotgun (WGS) entry which is preliminary data.</text>
</comment>
<dbReference type="Proteomes" id="UP001482186">
    <property type="component" value="Unassembled WGS sequence"/>
</dbReference>
<protein>
    <submittedName>
        <fullName evidence="5">DUF3298 domain-containing protein</fullName>
    </submittedName>
</protein>
<name>A0ABV1EJJ2_9FIRM</name>
<feature type="domain" description="Deacetylase PdaC" evidence="4">
    <location>
        <begin position="109"/>
        <end position="189"/>
    </location>
</feature>
<organism evidence="5 6">
    <name type="scientific">Coprococcus ammoniilyticus</name>
    <dbReference type="NCBI Taxonomy" id="2981785"/>
    <lineage>
        <taxon>Bacteria</taxon>
        <taxon>Bacillati</taxon>
        <taxon>Bacillota</taxon>
        <taxon>Clostridia</taxon>
        <taxon>Lachnospirales</taxon>
        <taxon>Lachnospiraceae</taxon>
        <taxon>Coprococcus</taxon>
    </lineage>
</organism>
<feature type="transmembrane region" description="Helical" evidence="2">
    <location>
        <begin position="53"/>
        <end position="72"/>
    </location>
</feature>
<evidence type="ECO:0000259" key="4">
    <source>
        <dbReference type="Pfam" id="PF13739"/>
    </source>
</evidence>
<evidence type="ECO:0000259" key="3">
    <source>
        <dbReference type="Pfam" id="PF11738"/>
    </source>
</evidence>
<dbReference type="RefSeq" id="WP_117823011.1">
    <property type="nucleotide sequence ID" value="NZ_JBBNFM010000006.1"/>
</dbReference>